<dbReference type="PROSITE" id="PS51257">
    <property type="entry name" value="PROKAR_LIPOPROTEIN"/>
    <property type="match status" value="1"/>
</dbReference>
<dbReference type="PROSITE" id="PS51318">
    <property type="entry name" value="TAT"/>
    <property type="match status" value="1"/>
</dbReference>
<reference evidence="3 4" key="1">
    <citation type="submission" date="2024-06" db="EMBL/GenBank/DDBJ databases">
        <title>Sorghum-associated microbial communities from plants grown in Nebraska, USA.</title>
        <authorList>
            <person name="Schachtman D."/>
        </authorList>
    </citation>
    <scope>NUCLEOTIDE SEQUENCE [LARGE SCALE GENOMIC DNA]</scope>
    <source>
        <strain evidence="3 4">2814</strain>
    </source>
</reference>
<keyword evidence="3" id="KW-0808">Transferase</keyword>
<dbReference type="GO" id="GO:0032259">
    <property type="term" value="P:methylation"/>
    <property type="evidence" value="ECO:0007669"/>
    <property type="project" value="UniProtKB-KW"/>
</dbReference>
<organism evidence="3 4">
    <name type="scientific">Brevundimonas faecalis</name>
    <dbReference type="NCBI Taxonomy" id="947378"/>
    <lineage>
        <taxon>Bacteria</taxon>
        <taxon>Pseudomonadati</taxon>
        <taxon>Pseudomonadota</taxon>
        <taxon>Alphaproteobacteria</taxon>
        <taxon>Caulobacterales</taxon>
        <taxon>Caulobacteraceae</taxon>
        <taxon>Brevundimonas</taxon>
    </lineage>
</organism>
<sequence>MSERSTRRAVLAGACMAAFAGLAACGKKEDKAAPTPEAPKGPPEGSLEWAVAGTWRSAADKARDPWRHPIETLRFFGLQPKMTVVDFWPGSGWYTEILAPYLNKGGGTLYLAGFVEGPAADPAQIAINNALKARLEADKKLYGQVQFSAFGPATGPVAPAGTADMVLFMRYIHAWMAAGLAEKAFADAYAALRPGGILGVEQHRLQPDEDQDPAAANGYVQESFVKQLAAEAGFTFVEASEINANPADTKDHPFGVETLPPTRLSAPAGQVGDPAFDRSKFEAIGESDRMTLKFRKPE</sequence>
<evidence type="ECO:0000256" key="2">
    <source>
        <dbReference type="SAM" id="SignalP"/>
    </source>
</evidence>
<dbReference type="SUPFAM" id="SSF53335">
    <property type="entry name" value="S-adenosyl-L-methionine-dependent methyltransferases"/>
    <property type="match status" value="1"/>
</dbReference>
<evidence type="ECO:0000313" key="3">
    <source>
        <dbReference type="EMBL" id="MET4684016.1"/>
    </source>
</evidence>
<keyword evidence="4" id="KW-1185">Reference proteome</keyword>
<feature type="signal peptide" evidence="2">
    <location>
        <begin position="1"/>
        <end position="23"/>
    </location>
</feature>
<evidence type="ECO:0000313" key="4">
    <source>
        <dbReference type="Proteomes" id="UP001549313"/>
    </source>
</evidence>
<comment type="caution">
    <text evidence="3">The sequence shown here is derived from an EMBL/GenBank/DDBJ whole genome shotgun (WGS) entry which is preliminary data.</text>
</comment>
<proteinExistence type="predicted"/>
<gene>
    <name evidence="3" type="ORF">ABIE19_001946</name>
</gene>
<dbReference type="RefSeq" id="WP_354088970.1">
    <property type="nucleotide sequence ID" value="NZ_JBEPTF010000002.1"/>
</dbReference>
<accession>A0ABV2RBR2</accession>
<dbReference type="GO" id="GO:0008168">
    <property type="term" value="F:methyltransferase activity"/>
    <property type="evidence" value="ECO:0007669"/>
    <property type="project" value="UniProtKB-KW"/>
</dbReference>
<name>A0ABV2RBR2_9CAUL</name>
<protein>
    <submittedName>
        <fullName evidence="3">Methyltransferase</fullName>
    </submittedName>
</protein>
<dbReference type="InterPro" id="IPR016980">
    <property type="entry name" value="S-AdoMet-dep_MeTrfase_Alr7345"/>
</dbReference>
<feature type="region of interest" description="Disordered" evidence="1">
    <location>
        <begin position="245"/>
        <end position="277"/>
    </location>
</feature>
<feature type="chain" id="PRO_5046829087" evidence="2">
    <location>
        <begin position="24"/>
        <end position="298"/>
    </location>
</feature>
<dbReference type="InterPro" id="IPR029063">
    <property type="entry name" value="SAM-dependent_MTases_sf"/>
</dbReference>
<keyword evidence="2" id="KW-0732">Signal</keyword>
<keyword evidence="3" id="KW-0489">Methyltransferase</keyword>
<evidence type="ECO:0000256" key="1">
    <source>
        <dbReference type="SAM" id="MobiDB-lite"/>
    </source>
</evidence>
<dbReference type="EMBL" id="JBEPTF010000002">
    <property type="protein sequence ID" value="MET4684016.1"/>
    <property type="molecule type" value="Genomic_DNA"/>
</dbReference>
<dbReference type="Proteomes" id="UP001549313">
    <property type="component" value="Unassembled WGS sequence"/>
</dbReference>
<dbReference type="InterPro" id="IPR006311">
    <property type="entry name" value="TAT_signal"/>
</dbReference>
<dbReference type="PIRSF" id="PIRSF031679">
    <property type="entry name" value="Mtase_Alr7345_prd"/>
    <property type="match status" value="1"/>
</dbReference>
<dbReference type="Gene3D" id="3.40.50.150">
    <property type="entry name" value="Vaccinia Virus protein VP39"/>
    <property type="match status" value="1"/>
</dbReference>